<dbReference type="Gene3D" id="3.40.30.10">
    <property type="entry name" value="Glutaredoxin"/>
    <property type="match status" value="1"/>
</dbReference>
<protein>
    <submittedName>
        <fullName evidence="3">Thioredoxin family protein</fullName>
    </submittedName>
</protein>
<sequence>MKKLLPYFTLCFALLLSSFIARPTTDGYKVGDKATDFKLKNIDGKMVSLADNKAAKGYIVVFTCNTCPFAKAYESRIVDLNTKYASKGYPVVAINPNDPAVSPGDSYTDMQKKKYAFPYLVDESQQVAKTYGATRTPHLYVLTRQGNDFVVSYIGAIDDNSEDATLVKTKYVENAMTEILAGKPAITNSTKAIGCTIKWKRA</sequence>
<dbReference type="InterPro" id="IPR000866">
    <property type="entry name" value="AhpC/TSA"/>
</dbReference>
<accession>A0ABS3Q8C3</accession>
<dbReference type="InterPro" id="IPR047262">
    <property type="entry name" value="PRX-like1"/>
</dbReference>
<dbReference type="InterPro" id="IPR036249">
    <property type="entry name" value="Thioredoxin-like_sf"/>
</dbReference>
<dbReference type="Pfam" id="PF00578">
    <property type="entry name" value="AhpC-TSA"/>
    <property type="match status" value="1"/>
</dbReference>
<name>A0ABS3Q8C3_9BACT</name>
<dbReference type="SUPFAM" id="SSF52833">
    <property type="entry name" value="Thioredoxin-like"/>
    <property type="match status" value="1"/>
</dbReference>
<dbReference type="PROSITE" id="PS51352">
    <property type="entry name" value="THIOREDOXIN_2"/>
    <property type="match status" value="1"/>
</dbReference>
<feature type="chain" id="PRO_5045088456" evidence="1">
    <location>
        <begin position="24"/>
        <end position="202"/>
    </location>
</feature>
<dbReference type="PANTHER" id="PTHR43640">
    <property type="entry name" value="OS07G0260300 PROTEIN"/>
    <property type="match status" value="1"/>
</dbReference>
<feature type="signal peptide" evidence="1">
    <location>
        <begin position="1"/>
        <end position="23"/>
    </location>
</feature>
<evidence type="ECO:0000313" key="4">
    <source>
        <dbReference type="Proteomes" id="UP000664369"/>
    </source>
</evidence>
<keyword evidence="4" id="KW-1185">Reference proteome</keyword>
<dbReference type="RefSeq" id="WP_208173024.1">
    <property type="nucleotide sequence ID" value="NZ_JAGETZ010000001.1"/>
</dbReference>
<dbReference type="Proteomes" id="UP000664369">
    <property type="component" value="Unassembled WGS sequence"/>
</dbReference>
<reference evidence="3 4" key="1">
    <citation type="submission" date="2021-03" db="EMBL/GenBank/DDBJ databases">
        <authorList>
            <person name="Kim M.K."/>
        </authorList>
    </citation>
    <scope>NUCLEOTIDE SEQUENCE [LARGE SCALE GENOMIC DNA]</scope>
    <source>
        <strain evidence="3 4">BT442</strain>
    </source>
</reference>
<organism evidence="3 4">
    <name type="scientific">Hymenobacter negativus</name>
    <dbReference type="NCBI Taxonomy" id="2795026"/>
    <lineage>
        <taxon>Bacteria</taxon>
        <taxon>Pseudomonadati</taxon>
        <taxon>Bacteroidota</taxon>
        <taxon>Cytophagia</taxon>
        <taxon>Cytophagales</taxon>
        <taxon>Hymenobacteraceae</taxon>
        <taxon>Hymenobacter</taxon>
    </lineage>
</organism>
<dbReference type="PANTHER" id="PTHR43640:SF1">
    <property type="entry name" value="THIOREDOXIN-DEPENDENT PEROXIREDOXIN"/>
    <property type="match status" value="1"/>
</dbReference>
<evidence type="ECO:0000259" key="2">
    <source>
        <dbReference type="PROSITE" id="PS51352"/>
    </source>
</evidence>
<evidence type="ECO:0000256" key="1">
    <source>
        <dbReference type="SAM" id="SignalP"/>
    </source>
</evidence>
<evidence type="ECO:0000313" key="3">
    <source>
        <dbReference type="EMBL" id="MBO2007484.1"/>
    </source>
</evidence>
<feature type="domain" description="Thioredoxin" evidence="2">
    <location>
        <begin position="28"/>
        <end position="177"/>
    </location>
</feature>
<proteinExistence type="predicted"/>
<dbReference type="EMBL" id="JAGETZ010000001">
    <property type="protein sequence ID" value="MBO2007484.1"/>
    <property type="molecule type" value="Genomic_DNA"/>
</dbReference>
<gene>
    <name evidence="3" type="ORF">J4E00_00375</name>
</gene>
<comment type="caution">
    <text evidence="3">The sequence shown here is derived from an EMBL/GenBank/DDBJ whole genome shotgun (WGS) entry which is preliminary data.</text>
</comment>
<keyword evidence="1" id="KW-0732">Signal</keyword>
<dbReference type="CDD" id="cd02969">
    <property type="entry name" value="PRX_like1"/>
    <property type="match status" value="1"/>
</dbReference>
<dbReference type="InterPro" id="IPR013766">
    <property type="entry name" value="Thioredoxin_domain"/>
</dbReference>